<dbReference type="InterPro" id="IPR000326">
    <property type="entry name" value="PAP2/HPO"/>
</dbReference>
<dbReference type="SMART" id="SM00014">
    <property type="entry name" value="acidPPc"/>
    <property type="match status" value="1"/>
</dbReference>
<dbReference type="Proteomes" id="UP000629963">
    <property type="component" value="Unassembled WGS sequence"/>
</dbReference>
<dbReference type="PANTHER" id="PTHR14969">
    <property type="entry name" value="SPHINGOSINE-1-PHOSPHATE PHOSPHOHYDROLASE"/>
    <property type="match status" value="1"/>
</dbReference>
<comment type="caution">
    <text evidence="3">The sequence shown here is derived from an EMBL/GenBank/DDBJ whole genome shotgun (WGS) entry which is preliminary data.</text>
</comment>
<name>A0ABR7J4B0_9FLAO</name>
<proteinExistence type="predicted"/>
<sequence>MKKTFFLLLIILLSPFLQMYGQNVDSLKVQHKLTYKSFIAPVALLTAGGILLNSEINGDIQTKSGRVFGTTFKSGADNIFPFVPIAQIYLGKSLGFEPKTDYKNQTVNILVANTATVIVTEIAKRIAKRTRPDLSDNMSFPSGHSAVAFTNATLLYYEYKDSNFWYASSGFLFAGATAAFRLANNKHYASDVLAGAGIGMASGIIFSYVSPLKSFRVSKKTNTTAFVYPQIGNQIGLGAIINPNF</sequence>
<evidence type="ECO:0000313" key="3">
    <source>
        <dbReference type="EMBL" id="MBC5840159.1"/>
    </source>
</evidence>
<dbReference type="RefSeq" id="WP_187008750.1">
    <property type="nucleotide sequence ID" value="NZ_JACRUI010000001.1"/>
</dbReference>
<dbReference type="InterPro" id="IPR036938">
    <property type="entry name" value="PAP2/HPO_sf"/>
</dbReference>
<feature type="transmembrane region" description="Helical" evidence="1">
    <location>
        <begin position="188"/>
        <end position="209"/>
    </location>
</feature>
<accession>A0ABR7J4B0</accession>
<dbReference type="Gene3D" id="1.20.144.10">
    <property type="entry name" value="Phosphatidic acid phosphatase type 2/haloperoxidase"/>
    <property type="match status" value="1"/>
</dbReference>
<keyword evidence="1" id="KW-1133">Transmembrane helix</keyword>
<gene>
    <name evidence="3" type="ORF">H8R23_01975</name>
</gene>
<dbReference type="EMBL" id="JACRUJ010000001">
    <property type="protein sequence ID" value="MBC5840159.1"/>
    <property type="molecule type" value="Genomic_DNA"/>
</dbReference>
<dbReference type="Pfam" id="PF01569">
    <property type="entry name" value="PAP2"/>
    <property type="match status" value="1"/>
</dbReference>
<keyword evidence="1" id="KW-0812">Transmembrane</keyword>
<feature type="transmembrane region" description="Helical" evidence="1">
    <location>
        <begin position="164"/>
        <end position="182"/>
    </location>
</feature>
<keyword evidence="1" id="KW-0472">Membrane</keyword>
<dbReference type="SUPFAM" id="SSF48317">
    <property type="entry name" value="Acid phosphatase/Vanadium-dependent haloperoxidase"/>
    <property type="match status" value="1"/>
</dbReference>
<dbReference type="PANTHER" id="PTHR14969:SF13">
    <property type="entry name" value="AT30094P"/>
    <property type="match status" value="1"/>
</dbReference>
<evidence type="ECO:0000256" key="1">
    <source>
        <dbReference type="SAM" id="Phobius"/>
    </source>
</evidence>
<dbReference type="CDD" id="cd03394">
    <property type="entry name" value="PAP2_like_5"/>
    <property type="match status" value="1"/>
</dbReference>
<keyword evidence="4" id="KW-1185">Reference proteome</keyword>
<protein>
    <submittedName>
        <fullName evidence="3">Phosphatase PAP2 family protein</fullName>
    </submittedName>
</protein>
<reference evidence="3 4" key="1">
    <citation type="submission" date="2020-08" db="EMBL/GenBank/DDBJ databases">
        <title>Description of novel Flavobacterium F-380 isolate.</title>
        <authorList>
            <person name="Saticioglu I.B."/>
            <person name="Duman M."/>
            <person name="Altun S."/>
        </authorList>
    </citation>
    <scope>NUCLEOTIDE SEQUENCE [LARGE SCALE GENOMIC DNA]</scope>
    <source>
        <strain evidence="3 4">F-380</strain>
    </source>
</reference>
<organism evidence="3 4">
    <name type="scientific">Flavobacterium kayseriense</name>
    <dbReference type="NCBI Taxonomy" id="2764714"/>
    <lineage>
        <taxon>Bacteria</taxon>
        <taxon>Pseudomonadati</taxon>
        <taxon>Bacteroidota</taxon>
        <taxon>Flavobacteriia</taxon>
        <taxon>Flavobacteriales</taxon>
        <taxon>Flavobacteriaceae</taxon>
        <taxon>Flavobacterium</taxon>
    </lineage>
</organism>
<evidence type="ECO:0000259" key="2">
    <source>
        <dbReference type="SMART" id="SM00014"/>
    </source>
</evidence>
<evidence type="ECO:0000313" key="4">
    <source>
        <dbReference type="Proteomes" id="UP000629963"/>
    </source>
</evidence>
<feature type="domain" description="Phosphatidic acid phosphatase type 2/haloperoxidase" evidence="2">
    <location>
        <begin position="104"/>
        <end position="207"/>
    </location>
</feature>
<feature type="transmembrane region" description="Helical" evidence="1">
    <location>
        <begin position="37"/>
        <end position="56"/>
    </location>
</feature>